<sequence>MHSLLTLCFFLSFSQAVPIHETSNLLARNDHDLQRGGFSLPIQRKKLNRKLGRRRYWRRQDVSGATGLGNNNDLLYTTPIKLGDKVTAVHLDTGSSDLWAITEDCSQDACSRLSPLTHPISSNGLNITNTNVVMHYGDSLTGTSATGKVAVDTATIAGIAITNQPFGAVTATTNTVVQFGAAGILGLGFPSGSEIQEAIVSAETGPLVSTDSFVKSTWKSGPVLSRISMTHMLKDPMFAIELQRSTIDISEENGRLTIGELPDGVDPNSITWVPVKLYTPAEGGLKPPSFAPDEIYPFRWEIDIDGVFLDGKRLADSTIPVSGGVNSTRVTALIDTGNSIIRGPRDVVEDILGRVSTNFKPGVANSATFPCEVPHRLAYMIGGKMFPIDPRDFIGEARPNDSTTCVADNLVETDAPGFGATFRWSLGDPFFKSNLVAFHYGNLTHPSVDPPRIGIMSRVPADADAKLTQAVNDAKTNGGAFENTIQIAPTDSAATAAQVTVSDDPNKARPTGVNAGGGGGTGTSPTSSSKPVVTIGMDGPSGGSKKNNSAGFGTSATVHAGGGVIMAMVGMVLGSVLVW</sequence>
<keyword evidence="4" id="KW-0472">Membrane</keyword>
<feature type="region of interest" description="Disordered" evidence="3">
    <location>
        <begin position="500"/>
        <end position="548"/>
    </location>
</feature>
<dbReference type="InterPro" id="IPR001461">
    <property type="entry name" value="Aspartic_peptidase_A1"/>
</dbReference>
<proteinExistence type="inferred from homology"/>
<keyword evidence="8" id="KW-1185">Reference proteome</keyword>
<feature type="active site" evidence="2">
    <location>
        <position position="92"/>
    </location>
</feature>
<dbReference type="InterPro" id="IPR021109">
    <property type="entry name" value="Peptidase_aspartic_dom_sf"/>
</dbReference>
<dbReference type="PANTHER" id="PTHR47966">
    <property type="entry name" value="BETA-SITE APP-CLEAVING ENZYME, ISOFORM A-RELATED"/>
    <property type="match status" value="1"/>
</dbReference>
<dbReference type="OrthoDB" id="3089at2759"/>
<dbReference type="PANTHER" id="PTHR47966:SF51">
    <property type="entry name" value="BETA-SITE APP-CLEAVING ENZYME, ISOFORM A-RELATED"/>
    <property type="match status" value="1"/>
</dbReference>
<feature type="domain" description="Peptidase A1" evidence="6">
    <location>
        <begin position="76"/>
        <end position="456"/>
    </location>
</feature>
<name>A0A9P7RVA3_9AGAR</name>
<evidence type="ECO:0000256" key="4">
    <source>
        <dbReference type="SAM" id="Phobius"/>
    </source>
</evidence>
<feature type="signal peptide" evidence="5">
    <location>
        <begin position="1"/>
        <end position="16"/>
    </location>
</feature>
<dbReference type="SUPFAM" id="SSF50630">
    <property type="entry name" value="Acid proteases"/>
    <property type="match status" value="1"/>
</dbReference>
<feature type="active site" evidence="2">
    <location>
        <position position="335"/>
    </location>
</feature>
<dbReference type="Proteomes" id="UP001049176">
    <property type="component" value="Chromosome 6"/>
</dbReference>
<dbReference type="RefSeq" id="XP_043006901.1">
    <property type="nucleotide sequence ID" value="XM_043154446.1"/>
</dbReference>
<dbReference type="GO" id="GO:0004190">
    <property type="term" value="F:aspartic-type endopeptidase activity"/>
    <property type="evidence" value="ECO:0007669"/>
    <property type="project" value="InterPro"/>
</dbReference>
<dbReference type="EMBL" id="CM032186">
    <property type="protein sequence ID" value="KAG7090431.1"/>
    <property type="molecule type" value="Genomic_DNA"/>
</dbReference>
<dbReference type="KEGG" id="more:E1B28_009550"/>
<keyword evidence="4" id="KW-0812">Transmembrane</keyword>
<gene>
    <name evidence="7" type="ORF">E1B28_009550</name>
</gene>
<dbReference type="GO" id="GO:0006508">
    <property type="term" value="P:proteolysis"/>
    <property type="evidence" value="ECO:0007669"/>
    <property type="project" value="InterPro"/>
</dbReference>
<evidence type="ECO:0000256" key="3">
    <source>
        <dbReference type="SAM" id="MobiDB-lite"/>
    </source>
</evidence>
<protein>
    <recommendedName>
        <fullName evidence="6">Peptidase A1 domain-containing protein</fullName>
    </recommendedName>
</protein>
<dbReference type="GeneID" id="66078626"/>
<organism evidence="7 8">
    <name type="scientific">Marasmius oreades</name>
    <name type="common">fairy-ring Marasmius</name>
    <dbReference type="NCBI Taxonomy" id="181124"/>
    <lineage>
        <taxon>Eukaryota</taxon>
        <taxon>Fungi</taxon>
        <taxon>Dikarya</taxon>
        <taxon>Basidiomycota</taxon>
        <taxon>Agaricomycotina</taxon>
        <taxon>Agaricomycetes</taxon>
        <taxon>Agaricomycetidae</taxon>
        <taxon>Agaricales</taxon>
        <taxon>Marasmiineae</taxon>
        <taxon>Marasmiaceae</taxon>
        <taxon>Marasmius</taxon>
    </lineage>
</organism>
<keyword evidence="4" id="KW-1133">Transmembrane helix</keyword>
<dbReference type="Gene3D" id="2.40.70.10">
    <property type="entry name" value="Acid Proteases"/>
    <property type="match status" value="2"/>
</dbReference>
<reference evidence="7" key="1">
    <citation type="journal article" date="2021" name="Genome Biol. Evol.">
        <title>The assembled and annotated genome of the fairy-ring fungus Marasmius oreades.</title>
        <authorList>
            <person name="Hiltunen M."/>
            <person name="Ament-Velasquez S.L."/>
            <person name="Johannesson H."/>
        </authorList>
    </citation>
    <scope>NUCLEOTIDE SEQUENCE</scope>
    <source>
        <strain evidence="7">03SP1</strain>
    </source>
</reference>
<keyword evidence="5" id="KW-0732">Signal</keyword>
<feature type="compositionally biased region" description="Low complexity" evidence="3">
    <location>
        <begin position="523"/>
        <end position="534"/>
    </location>
</feature>
<evidence type="ECO:0000256" key="2">
    <source>
        <dbReference type="PIRSR" id="PIRSR601461-1"/>
    </source>
</evidence>
<dbReference type="AlphaFoldDB" id="A0A9P7RVA3"/>
<dbReference type="InterPro" id="IPR033121">
    <property type="entry name" value="PEPTIDASE_A1"/>
</dbReference>
<evidence type="ECO:0000256" key="5">
    <source>
        <dbReference type="SAM" id="SignalP"/>
    </source>
</evidence>
<feature type="transmembrane region" description="Helical" evidence="4">
    <location>
        <begin position="556"/>
        <end position="578"/>
    </location>
</feature>
<dbReference type="CDD" id="cd05471">
    <property type="entry name" value="pepsin_like"/>
    <property type="match status" value="1"/>
</dbReference>
<dbReference type="InterPro" id="IPR034164">
    <property type="entry name" value="Pepsin-like_dom"/>
</dbReference>
<feature type="chain" id="PRO_5040180989" description="Peptidase A1 domain-containing protein" evidence="5">
    <location>
        <begin position="17"/>
        <end position="579"/>
    </location>
</feature>
<evidence type="ECO:0000256" key="1">
    <source>
        <dbReference type="ARBA" id="ARBA00007447"/>
    </source>
</evidence>
<comment type="similarity">
    <text evidence="1">Belongs to the peptidase A1 family.</text>
</comment>
<dbReference type="Pfam" id="PF00026">
    <property type="entry name" value="Asp"/>
    <property type="match status" value="1"/>
</dbReference>
<accession>A0A9P7RVA3</accession>
<evidence type="ECO:0000259" key="6">
    <source>
        <dbReference type="PROSITE" id="PS51767"/>
    </source>
</evidence>
<dbReference type="PROSITE" id="PS51767">
    <property type="entry name" value="PEPTIDASE_A1"/>
    <property type="match status" value="1"/>
</dbReference>
<comment type="caution">
    <text evidence="7">The sequence shown here is derived from an EMBL/GenBank/DDBJ whole genome shotgun (WGS) entry which is preliminary data.</text>
</comment>
<dbReference type="PRINTS" id="PR00792">
    <property type="entry name" value="PEPSIN"/>
</dbReference>
<evidence type="ECO:0000313" key="7">
    <source>
        <dbReference type="EMBL" id="KAG7090431.1"/>
    </source>
</evidence>
<evidence type="ECO:0000313" key="8">
    <source>
        <dbReference type="Proteomes" id="UP001049176"/>
    </source>
</evidence>